<evidence type="ECO:0000256" key="3">
    <source>
        <dbReference type="ARBA" id="ARBA00022989"/>
    </source>
</evidence>
<comment type="similarity">
    <text evidence="5">Belongs to the SAT4 family.</text>
</comment>
<evidence type="ECO:0000256" key="5">
    <source>
        <dbReference type="ARBA" id="ARBA00038359"/>
    </source>
</evidence>
<keyword evidence="2 6" id="KW-0812">Transmembrane</keyword>
<feature type="domain" description="Rhodopsin" evidence="7">
    <location>
        <begin position="34"/>
        <end position="269"/>
    </location>
</feature>
<dbReference type="GO" id="GO:0016020">
    <property type="term" value="C:membrane"/>
    <property type="evidence" value="ECO:0007669"/>
    <property type="project" value="UniProtKB-SubCell"/>
</dbReference>
<sequence>MLASRDAGIAGRGYGLFVTSILMVILAAVFVGTRLTYRLVTRRTGWDDWTILLSLTLSIVLTLAMCMSIGNGYGQHKTDLTTLQLRTALRWYYIAQVVYKPIIGLTKSSILASYLRIFTVSKKFNIIAWVNIAVIVSWTIGTTVATILQCVPIRASWDKSVKATCTNSDVFWLAYGGMNIATDVIILVLPVQPILKLKMRRKEKIGLLLAFLVGGFVVLTSILRVIAVKASTSNKADTTWAFVPRATWTLVEVNIGIVCACLPALRKPLLSLVSSQKFFSITNESQEELSGRSNTTGSGIQLGSGRYSRAYHDGFLNKPIMITKEYEVQGEALAGNNRPDRDSYF</sequence>
<evidence type="ECO:0000313" key="9">
    <source>
        <dbReference type="Proteomes" id="UP000809789"/>
    </source>
</evidence>
<dbReference type="PANTHER" id="PTHR33048">
    <property type="entry name" value="PTH11-LIKE INTEGRAL MEMBRANE PROTEIN (AFU_ORTHOLOGUE AFUA_5G11245)"/>
    <property type="match status" value="1"/>
</dbReference>
<dbReference type="InterPro" id="IPR049326">
    <property type="entry name" value="Rhodopsin_dom_fungi"/>
</dbReference>
<keyword evidence="3 6" id="KW-1133">Transmembrane helix</keyword>
<feature type="transmembrane region" description="Helical" evidence="6">
    <location>
        <begin position="207"/>
        <end position="226"/>
    </location>
</feature>
<evidence type="ECO:0000259" key="7">
    <source>
        <dbReference type="Pfam" id="PF20684"/>
    </source>
</evidence>
<keyword evidence="9" id="KW-1185">Reference proteome</keyword>
<dbReference type="Proteomes" id="UP000809789">
    <property type="component" value="Unassembled WGS sequence"/>
</dbReference>
<comment type="caution">
    <text evidence="8">The sequence shown here is derived from an EMBL/GenBank/DDBJ whole genome shotgun (WGS) entry which is preliminary data.</text>
</comment>
<protein>
    <recommendedName>
        <fullName evidence="7">Rhodopsin domain-containing protein</fullName>
    </recommendedName>
</protein>
<dbReference type="AlphaFoldDB" id="A0A8K0PK88"/>
<gene>
    <name evidence="8" type="ORF">KVT40_001962</name>
</gene>
<dbReference type="InterPro" id="IPR052337">
    <property type="entry name" value="SAT4-like"/>
</dbReference>
<proteinExistence type="inferred from homology"/>
<reference evidence="8" key="1">
    <citation type="submission" date="2021-07" db="EMBL/GenBank/DDBJ databases">
        <title>Elsinoe batatas strain:CRI-CJ2 Genome sequencing and assembly.</title>
        <authorList>
            <person name="Huang L."/>
        </authorList>
    </citation>
    <scope>NUCLEOTIDE SEQUENCE</scope>
    <source>
        <strain evidence="8">CRI-CJ2</strain>
    </source>
</reference>
<feature type="transmembrane region" description="Helical" evidence="6">
    <location>
        <begin position="171"/>
        <end position="195"/>
    </location>
</feature>
<feature type="transmembrane region" description="Helical" evidence="6">
    <location>
        <begin position="14"/>
        <end position="37"/>
    </location>
</feature>
<feature type="transmembrane region" description="Helical" evidence="6">
    <location>
        <begin position="126"/>
        <end position="151"/>
    </location>
</feature>
<feature type="transmembrane region" description="Helical" evidence="6">
    <location>
        <begin position="91"/>
        <end position="114"/>
    </location>
</feature>
<evidence type="ECO:0000256" key="1">
    <source>
        <dbReference type="ARBA" id="ARBA00004141"/>
    </source>
</evidence>
<organism evidence="8 9">
    <name type="scientific">Elsinoe batatas</name>
    <dbReference type="NCBI Taxonomy" id="2601811"/>
    <lineage>
        <taxon>Eukaryota</taxon>
        <taxon>Fungi</taxon>
        <taxon>Dikarya</taxon>
        <taxon>Ascomycota</taxon>
        <taxon>Pezizomycotina</taxon>
        <taxon>Dothideomycetes</taxon>
        <taxon>Dothideomycetidae</taxon>
        <taxon>Myriangiales</taxon>
        <taxon>Elsinoaceae</taxon>
        <taxon>Elsinoe</taxon>
    </lineage>
</organism>
<name>A0A8K0PK88_9PEZI</name>
<feature type="transmembrane region" description="Helical" evidence="6">
    <location>
        <begin position="49"/>
        <end position="71"/>
    </location>
</feature>
<dbReference type="EMBL" id="JAESVG020000002">
    <property type="protein sequence ID" value="KAG8630343.1"/>
    <property type="molecule type" value="Genomic_DNA"/>
</dbReference>
<comment type="subcellular location">
    <subcellularLocation>
        <location evidence="1">Membrane</location>
        <topology evidence="1">Multi-pass membrane protein</topology>
    </subcellularLocation>
</comment>
<evidence type="ECO:0000256" key="2">
    <source>
        <dbReference type="ARBA" id="ARBA00022692"/>
    </source>
</evidence>
<dbReference type="PANTHER" id="PTHR33048:SF55">
    <property type="entry name" value="INTEGRAL MEMBRANE PROTEIN"/>
    <property type="match status" value="1"/>
</dbReference>
<accession>A0A8K0PK88</accession>
<evidence type="ECO:0000313" key="8">
    <source>
        <dbReference type="EMBL" id="KAG8630343.1"/>
    </source>
</evidence>
<keyword evidence="4 6" id="KW-0472">Membrane</keyword>
<dbReference type="Pfam" id="PF20684">
    <property type="entry name" value="Fung_rhodopsin"/>
    <property type="match status" value="1"/>
</dbReference>
<evidence type="ECO:0000256" key="4">
    <source>
        <dbReference type="ARBA" id="ARBA00023136"/>
    </source>
</evidence>
<dbReference type="OrthoDB" id="408631at2759"/>
<evidence type="ECO:0000256" key="6">
    <source>
        <dbReference type="SAM" id="Phobius"/>
    </source>
</evidence>